<dbReference type="PROSITE" id="PS51078">
    <property type="entry name" value="ICLR_ED"/>
    <property type="match status" value="1"/>
</dbReference>
<accession>T0HNZ6</accession>
<dbReference type="InterPro" id="IPR005471">
    <property type="entry name" value="Tscrpt_reg_IclR_N"/>
</dbReference>
<protein>
    <recommendedName>
        <fullName evidence="8">IclR family transcriptional regulator</fullName>
    </recommendedName>
</protein>
<evidence type="ECO:0000259" key="5">
    <source>
        <dbReference type="PROSITE" id="PS51078"/>
    </source>
</evidence>
<evidence type="ECO:0000313" key="7">
    <source>
        <dbReference type="Proteomes" id="UP000015525"/>
    </source>
</evidence>
<dbReference type="AlphaFoldDB" id="T0HNZ6"/>
<name>T0HNZ6_9SPHN</name>
<dbReference type="InterPro" id="IPR036388">
    <property type="entry name" value="WH-like_DNA-bd_sf"/>
</dbReference>
<keyword evidence="1" id="KW-0805">Transcription regulation</keyword>
<dbReference type="GO" id="GO:0045892">
    <property type="term" value="P:negative regulation of DNA-templated transcription"/>
    <property type="evidence" value="ECO:0007669"/>
    <property type="project" value="TreeGrafter"/>
</dbReference>
<organism evidence="6 7">
    <name type="scientific">Sphingobium quisquiliarum P25</name>
    <dbReference type="NCBI Taxonomy" id="1329909"/>
    <lineage>
        <taxon>Bacteria</taxon>
        <taxon>Pseudomonadati</taxon>
        <taxon>Pseudomonadota</taxon>
        <taxon>Alphaproteobacteria</taxon>
        <taxon>Sphingomonadales</taxon>
        <taxon>Sphingomonadaceae</taxon>
        <taxon>Sphingobium</taxon>
    </lineage>
</organism>
<dbReference type="Gene3D" id="3.30.450.40">
    <property type="match status" value="1"/>
</dbReference>
<evidence type="ECO:0008006" key="8">
    <source>
        <dbReference type="Google" id="ProtNLM"/>
    </source>
</evidence>
<evidence type="ECO:0000256" key="2">
    <source>
        <dbReference type="ARBA" id="ARBA00023125"/>
    </source>
</evidence>
<dbReference type="InterPro" id="IPR014757">
    <property type="entry name" value="Tscrpt_reg_IclR_C"/>
</dbReference>
<proteinExistence type="predicted"/>
<dbReference type="GO" id="GO:0003677">
    <property type="term" value="F:DNA binding"/>
    <property type="evidence" value="ECO:0007669"/>
    <property type="project" value="UniProtKB-KW"/>
</dbReference>
<feature type="domain" description="IclR-ED" evidence="5">
    <location>
        <begin position="73"/>
        <end position="250"/>
    </location>
</feature>
<gene>
    <name evidence="6" type="ORF">L288_00895</name>
</gene>
<sequence length="250" mass="27481">MMTAQTNIQSKVKSALRTLDILELVVAYRTGISAVEISAALSIPESSLSYLLSTLTDRAYLNREGRLYFAGARLDRLREPAEGQSLADRAAPLVKAICGQLNETTSLFMLTGWEAEAVITETSSQNLRYSIDVGTRTPLHCISAGKALLAAMPPDQLESYFTESERLSYTPNTRCDRRDIEEELARVRSGGFARTRDEYSRGISAIGMAVPSDSAVTYAISVAVPTSRYDDEVEGKIIEILRKTTTLLKN</sequence>
<evidence type="ECO:0000259" key="4">
    <source>
        <dbReference type="PROSITE" id="PS51077"/>
    </source>
</evidence>
<comment type="caution">
    <text evidence="6">The sequence shown here is derived from an EMBL/GenBank/DDBJ whole genome shotgun (WGS) entry which is preliminary data.</text>
</comment>
<feature type="domain" description="HTH iclR-type" evidence="4">
    <location>
        <begin position="12"/>
        <end position="72"/>
    </location>
</feature>
<dbReference type="InterPro" id="IPR036390">
    <property type="entry name" value="WH_DNA-bd_sf"/>
</dbReference>
<dbReference type="Pfam" id="PF09339">
    <property type="entry name" value="HTH_IclR"/>
    <property type="match status" value="1"/>
</dbReference>
<keyword evidence="3" id="KW-0804">Transcription</keyword>
<dbReference type="PANTHER" id="PTHR30136:SF35">
    <property type="entry name" value="HTH-TYPE TRANSCRIPTIONAL REGULATOR RV1719"/>
    <property type="match status" value="1"/>
</dbReference>
<dbReference type="PROSITE" id="PS51077">
    <property type="entry name" value="HTH_ICLR"/>
    <property type="match status" value="1"/>
</dbReference>
<dbReference type="Gene3D" id="1.10.10.10">
    <property type="entry name" value="Winged helix-like DNA-binding domain superfamily/Winged helix DNA-binding domain"/>
    <property type="match status" value="1"/>
</dbReference>
<dbReference type="Proteomes" id="UP000015525">
    <property type="component" value="Unassembled WGS sequence"/>
</dbReference>
<dbReference type="InterPro" id="IPR050707">
    <property type="entry name" value="HTH_MetabolicPath_Reg"/>
</dbReference>
<evidence type="ECO:0000256" key="3">
    <source>
        <dbReference type="ARBA" id="ARBA00023163"/>
    </source>
</evidence>
<dbReference type="PATRIC" id="fig|1329909.3.peg.159"/>
<dbReference type="SUPFAM" id="SSF55781">
    <property type="entry name" value="GAF domain-like"/>
    <property type="match status" value="1"/>
</dbReference>
<dbReference type="GO" id="GO:0003700">
    <property type="term" value="F:DNA-binding transcription factor activity"/>
    <property type="evidence" value="ECO:0007669"/>
    <property type="project" value="TreeGrafter"/>
</dbReference>
<reference evidence="6 7" key="1">
    <citation type="journal article" date="2013" name="Genome Announc.">
        <title>Draft Genome Sequence of Sphingobium quisquiliarum Strain P25T, a Novel Hexachlorocyclohexane (HCH)-Degrading Bacterium Isolated from an HCH Dumpsite.</title>
        <authorList>
            <person name="Kumar Singh A."/>
            <person name="Sangwan N."/>
            <person name="Sharma A."/>
            <person name="Gupta V."/>
            <person name="Khurana J.P."/>
            <person name="Lal R."/>
        </authorList>
    </citation>
    <scope>NUCLEOTIDE SEQUENCE [LARGE SCALE GENOMIC DNA]</scope>
    <source>
        <strain evidence="6 7">P25</strain>
    </source>
</reference>
<evidence type="ECO:0000313" key="6">
    <source>
        <dbReference type="EMBL" id="EQB14742.1"/>
    </source>
</evidence>
<keyword evidence="2" id="KW-0238">DNA-binding</keyword>
<dbReference type="PANTHER" id="PTHR30136">
    <property type="entry name" value="HELIX-TURN-HELIX TRANSCRIPTIONAL REGULATOR, ICLR FAMILY"/>
    <property type="match status" value="1"/>
</dbReference>
<keyword evidence="7" id="KW-1185">Reference proteome</keyword>
<dbReference type="RefSeq" id="WP_021236517.1">
    <property type="nucleotide sequence ID" value="NZ_ATHO01000007.1"/>
</dbReference>
<evidence type="ECO:0000256" key="1">
    <source>
        <dbReference type="ARBA" id="ARBA00023015"/>
    </source>
</evidence>
<dbReference type="EMBL" id="ATHO01000007">
    <property type="protein sequence ID" value="EQB14742.1"/>
    <property type="molecule type" value="Genomic_DNA"/>
</dbReference>
<dbReference type="Pfam" id="PF01614">
    <property type="entry name" value="IclR_C"/>
    <property type="match status" value="1"/>
</dbReference>
<dbReference type="SUPFAM" id="SSF46785">
    <property type="entry name" value="Winged helix' DNA-binding domain"/>
    <property type="match status" value="1"/>
</dbReference>
<dbReference type="InterPro" id="IPR029016">
    <property type="entry name" value="GAF-like_dom_sf"/>
</dbReference>